<reference evidence="2 3" key="1">
    <citation type="submission" date="2017-04" db="EMBL/GenBank/DDBJ databases">
        <authorList>
            <person name="Afonso C.L."/>
            <person name="Miller P.J."/>
            <person name="Scott M.A."/>
            <person name="Spackman E."/>
            <person name="Goraichik I."/>
            <person name="Dimitrov K.M."/>
            <person name="Suarez D.L."/>
            <person name="Swayne D.E."/>
        </authorList>
    </citation>
    <scope>NUCLEOTIDE SEQUENCE [LARGE SCALE GENOMIC DNA]</scope>
    <source>
        <strain evidence="2 3">DSM 12816</strain>
    </source>
</reference>
<dbReference type="EMBL" id="FWXW01000003">
    <property type="protein sequence ID" value="SMC55431.1"/>
    <property type="molecule type" value="Genomic_DNA"/>
</dbReference>
<accession>A0A1W2A4U0</accession>
<dbReference type="InterPro" id="IPR005531">
    <property type="entry name" value="Asp23"/>
</dbReference>
<protein>
    <submittedName>
        <fullName evidence="2">Uncharacterized conserved protein YloU, alkaline shock protein (Asp23) family</fullName>
    </submittedName>
</protein>
<gene>
    <name evidence="2" type="ORF">SAMN02745168_1465</name>
</gene>
<dbReference type="PANTHER" id="PTHR34297:SF2">
    <property type="entry name" value="ASP23_GLS24 FAMILY ENVELOPE STRESS RESPONSE PROTEIN"/>
    <property type="match status" value="1"/>
</dbReference>
<organism evidence="2 3">
    <name type="scientific">Papillibacter cinnamivorans DSM 12816</name>
    <dbReference type="NCBI Taxonomy" id="1122930"/>
    <lineage>
        <taxon>Bacteria</taxon>
        <taxon>Bacillati</taxon>
        <taxon>Bacillota</taxon>
        <taxon>Clostridia</taxon>
        <taxon>Eubacteriales</taxon>
        <taxon>Oscillospiraceae</taxon>
        <taxon>Papillibacter</taxon>
    </lineage>
</organism>
<dbReference type="STRING" id="1122930.SAMN02745168_1465"/>
<proteinExistence type="inferred from homology"/>
<evidence type="ECO:0000313" key="3">
    <source>
        <dbReference type="Proteomes" id="UP000192790"/>
    </source>
</evidence>
<name>A0A1W2A4U0_9FIRM</name>
<dbReference type="Proteomes" id="UP000192790">
    <property type="component" value="Unassembled WGS sequence"/>
</dbReference>
<evidence type="ECO:0000313" key="2">
    <source>
        <dbReference type="EMBL" id="SMC55431.1"/>
    </source>
</evidence>
<dbReference type="AlphaFoldDB" id="A0A1W2A4U0"/>
<dbReference type="Pfam" id="PF03780">
    <property type="entry name" value="Asp23"/>
    <property type="match status" value="1"/>
</dbReference>
<comment type="similarity">
    <text evidence="1">Belongs to the asp23 family.</text>
</comment>
<sequence>MDSIMIKLQTDKGEVLISSDVFTNITGAAATNCFGVKGMAFRSMTDGLVHLLRRESMAKGVHVTYHEDNSVSIELHIIIDHGVNITALCRSIISEVRYIVNKTTGVEVKSVDVFIDSMVIG</sequence>
<keyword evidence="3" id="KW-1185">Reference proteome</keyword>
<evidence type="ECO:0000256" key="1">
    <source>
        <dbReference type="ARBA" id="ARBA00005721"/>
    </source>
</evidence>
<dbReference type="PANTHER" id="PTHR34297">
    <property type="entry name" value="HYPOTHETICAL CYTOSOLIC PROTEIN-RELATED"/>
    <property type="match status" value="1"/>
</dbReference>